<feature type="region of interest" description="Disordered" evidence="1">
    <location>
        <begin position="322"/>
        <end position="350"/>
    </location>
</feature>
<gene>
    <name evidence="2" type="ORF">HNR07_002714</name>
</gene>
<evidence type="ECO:0000256" key="1">
    <source>
        <dbReference type="SAM" id="MobiDB-lite"/>
    </source>
</evidence>
<organism evidence="2 3">
    <name type="scientific">Nocardiopsis metallicus</name>
    <dbReference type="NCBI Taxonomy" id="179819"/>
    <lineage>
        <taxon>Bacteria</taxon>
        <taxon>Bacillati</taxon>
        <taxon>Actinomycetota</taxon>
        <taxon>Actinomycetes</taxon>
        <taxon>Streptosporangiales</taxon>
        <taxon>Nocardiopsidaceae</taxon>
        <taxon>Nocardiopsis</taxon>
    </lineage>
</organism>
<dbReference type="RefSeq" id="WP_184365239.1">
    <property type="nucleotide sequence ID" value="NZ_BAAAKM010000068.1"/>
</dbReference>
<dbReference type="EMBL" id="JACHDO010000001">
    <property type="protein sequence ID" value="MBB5491577.1"/>
    <property type="molecule type" value="Genomic_DNA"/>
</dbReference>
<accession>A0A840WIR4</accession>
<sequence length="432" mass="46606">MSKYHCSAGELFGSATFLHVFTRVLGCGPCSADGTAQGCVGHSEQFCDYVDLCFEHCPCERHQGDPRSVIAVRMVAVMTDAAADAGVASSALAAVPEKRRSVGAKSVSGAGTITGTAAGSAHTVDRTAAHRLRDALDDERRDRSYKNLRRVYPQPSPDGKVRCAFSERPRRWVQRRDVARVATNVVEQEALAMLVLTAGWGNPAADLPEDIHPGESVSFTEDGSAVPAADLHGRPLTAVKEPPMVSTATGDYLLRKLAELAAGRDADPGRTPDQRRRLLLRGLLPNLSGEDVARRLTGVLGRMAVNMPGHFELVQRARGRARSAPYTPVPDLPVPTGGDAEHGDGHDDGYGRRREVLREAEQVWLGWLAQELAAEAQAHRAAFDADPRGSLDALLCRLLEEGPEVPELWRGAQDDPDRRADLLEALAETINS</sequence>
<protein>
    <submittedName>
        <fullName evidence="2">Uncharacterized protein</fullName>
    </submittedName>
</protein>
<dbReference type="AlphaFoldDB" id="A0A840WIR4"/>
<name>A0A840WIR4_9ACTN</name>
<evidence type="ECO:0000313" key="2">
    <source>
        <dbReference type="EMBL" id="MBB5491577.1"/>
    </source>
</evidence>
<feature type="compositionally biased region" description="Basic and acidic residues" evidence="1">
    <location>
        <begin position="339"/>
        <end position="350"/>
    </location>
</feature>
<dbReference type="Proteomes" id="UP000579647">
    <property type="component" value="Unassembled WGS sequence"/>
</dbReference>
<keyword evidence="3" id="KW-1185">Reference proteome</keyword>
<comment type="caution">
    <text evidence="2">The sequence shown here is derived from an EMBL/GenBank/DDBJ whole genome shotgun (WGS) entry which is preliminary data.</text>
</comment>
<reference evidence="2 3" key="1">
    <citation type="submission" date="2020-08" db="EMBL/GenBank/DDBJ databases">
        <title>Sequencing the genomes of 1000 actinobacteria strains.</title>
        <authorList>
            <person name="Klenk H.-P."/>
        </authorList>
    </citation>
    <scope>NUCLEOTIDE SEQUENCE [LARGE SCALE GENOMIC DNA]</scope>
    <source>
        <strain evidence="2 3">DSM 44598</strain>
    </source>
</reference>
<proteinExistence type="predicted"/>
<evidence type="ECO:0000313" key="3">
    <source>
        <dbReference type="Proteomes" id="UP000579647"/>
    </source>
</evidence>